<protein>
    <submittedName>
        <fullName evidence="1">Diguanylate cyclase</fullName>
    </submittedName>
</protein>
<dbReference type="Proteomes" id="UP000076128">
    <property type="component" value="Chromosome"/>
</dbReference>
<sequence>MRAAAPPAAPPAAPRAAAQETVTLAALAGTGPAPAGIAMPPMTVPDLSQLSPDLLGVLMPMFLWLDPRGRVQAAGPTLRKVCGQALRPGVSLFDMFEITRPQRMTGMADLRAHGHRRLHLALRARPRTGLRGIAVPLGAAAGVDGCGMLLNLSFGLTVSEAVRDHCLTDSDFAPTDLTVEMLYLIEAKSAVMGELQGMNLRLERAHRSAVAAALTDPLTGLANRRALELALEAAVQVGGGPKRRPLRWRIWTLISSSRSMTRSAMPPGTPSLSRWRGSCRPRHASTIWWRASAATNSCCCCAR</sequence>
<proteinExistence type="predicted"/>
<organism evidence="1 2">
    <name type="scientific">Frigidibacter mobilis</name>
    <dbReference type="NCBI Taxonomy" id="1335048"/>
    <lineage>
        <taxon>Bacteria</taxon>
        <taxon>Pseudomonadati</taxon>
        <taxon>Pseudomonadota</taxon>
        <taxon>Alphaproteobacteria</taxon>
        <taxon>Rhodobacterales</taxon>
        <taxon>Paracoccaceae</taxon>
        <taxon>Frigidibacter</taxon>
    </lineage>
</organism>
<dbReference type="STRING" id="1335048.AKL17_1345"/>
<dbReference type="AlphaFoldDB" id="A0A159Z385"/>
<keyword evidence="2" id="KW-1185">Reference proteome</keyword>
<dbReference type="InterPro" id="IPR042463">
    <property type="entry name" value="HNOB_dom_associated_sf"/>
</dbReference>
<evidence type="ECO:0000313" key="2">
    <source>
        <dbReference type="Proteomes" id="UP000076128"/>
    </source>
</evidence>
<dbReference type="Gene3D" id="3.30.450.260">
    <property type="entry name" value="Haem NO binding associated domain"/>
    <property type="match status" value="1"/>
</dbReference>
<dbReference type="KEGG" id="daa:AKL17_1345"/>
<evidence type="ECO:0000313" key="1">
    <source>
        <dbReference type="EMBL" id="AMY68600.1"/>
    </source>
</evidence>
<reference evidence="1 2" key="1">
    <citation type="submission" date="2015-09" db="EMBL/GenBank/DDBJ databases">
        <title>Complete genome sequence of Defluviimonas alba cai42t isolated from an oilfield in Xinjiang.</title>
        <authorList>
            <person name="Geng S."/>
            <person name="Pan X."/>
            <person name="Wu X."/>
        </authorList>
    </citation>
    <scope>NUCLEOTIDE SEQUENCE [LARGE SCALE GENOMIC DNA]</scope>
    <source>
        <strain evidence="2">cai42</strain>
    </source>
</reference>
<dbReference type="EMBL" id="CP012661">
    <property type="protein sequence ID" value="AMY68600.1"/>
    <property type="molecule type" value="Genomic_DNA"/>
</dbReference>
<dbReference type="PATRIC" id="fig|1335048.3.peg.1398"/>
<name>A0A159Z385_9RHOB</name>
<gene>
    <name evidence="1" type="ORF">AKL17_1345</name>
</gene>
<accession>A0A159Z385</accession>